<sequence>MTRHDHQRKPSTRLRLLQSACPQTPDQLHRFVRVGLGLNVPRHAVTPNASPPFQYLLRSFFADQLAARHQHHAPADIVVWANRGGGKTLLGAVASLLDLIFKPGFQLRILGGSLEQSLRMHHHLLRLLNTPLLHHPKPGSTNSVLAQPPTQRRLTLANGSALEILAQSHRSVRGTRVHRLRCDEVEEFQHDIWQAAQLTTRSGRCGPWFVRGSVHALSTAHRPGGLMSALIDNTTPAATHRQQLRWSAIDTAQPCPTSRSCNTCPLEPDCQGRARNARGFIPIDDLIQQHARTSTATWHAEMLCHRPSRDDAVYPTFNPTRHVRPYTSSENHTLVAGMDFGLRSPTVFLWAAHAYNDLGQTTLHVIDEYHQTDLTLGQHIQRITARPHPMPRWAAVDPAGSARNAHTGRSDIDLLRDHGFNVRSHRHRIRDGIERVRNHIDHDRLHIDPRCTHLIHALTCYHFDHKRPTHLEPVKDGPDHAADALRYLIVNLDLGSRPATVINY</sequence>
<proteinExistence type="predicted"/>
<dbReference type="Gene3D" id="3.30.420.280">
    <property type="match status" value="1"/>
</dbReference>
<keyword evidence="4" id="KW-1185">Reference proteome</keyword>
<dbReference type="InterPro" id="IPR035421">
    <property type="entry name" value="Terminase_6C"/>
</dbReference>
<dbReference type="EMBL" id="CP036280">
    <property type="protein sequence ID" value="QDU72768.1"/>
    <property type="molecule type" value="Genomic_DNA"/>
</dbReference>
<evidence type="ECO:0000313" key="4">
    <source>
        <dbReference type="Proteomes" id="UP000320386"/>
    </source>
</evidence>
<dbReference type="Gene3D" id="3.40.50.300">
    <property type="entry name" value="P-loop containing nucleotide triphosphate hydrolases"/>
    <property type="match status" value="1"/>
</dbReference>
<feature type="domain" description="Terminase large subunit gp17-like C-terminal" evidence="2">
    <location>
        <begin position="337"/>
        <end position="491"/>
    </location>
</feature>
<dbReference type="Pfam" id="PF17289">
    <property type="entry name" value="Terminase_6C"/>
    <property type="match status" value="1"/>
</dbReference>
<dbReference type="KEGG" id="mcad:Pan265_26420"/>
<keyword evidence="1" id="KW-1188">Viral release from host cell</keyword>
<reference evidence="3 4" key="1">
    <citation type="submission" date="2019-02" db="EMBL/GenBank/DDBJ databases">
        <title>Deep-cultivation of Planctomycetes and their phenomic and genomic characterization uncovers novel biology.</title>
        <authorList>
            <person name="Wiegand S."/>
            <person name="Jogler M."/>
            <person name="Boedeker C."/>
            <person name="Pinto D."/>
            <person name="Vollmers J."/>
            <person name="Rivas-Marin E."/>
            <person name="Kohn T."/>
            <person name="Peeters S.H."/>
            <person name="Heuer A."/>
            <person name="Rast P."/>
            <person name="Oberbeckmann S."/>
            <person name="Bunk B."/>
            <person name="Jeske O."/>
            <person name="Meyerdierks A."/>
            <person name="Storesund J.E."/>
            <person name="Kallscheuer N."/>
            <person name="Luecker S."/>
            <person name="Lage O.M."/>
            <person name="Pohl T."/>
            <person name="Merkel B.J."/>
            <person name="Hornburger P."/>
            <person name="Mueller R.-W."/>
            <person name="Bruemmer F."/>
            <person name="Labrenz M."/>
            <person name="Spormann A.M."/>
            <person name="Op den Camp H."/>
            <person name="Overmann J."/>
            <person name="Amann R."/>
            <person name="Jetten M.S.M."/>
            <person name="Mascher T."/>
            <person name="Medema M.H."/>
            <person name="Devos D.P."/>
            <person name="Kaster A.-K."/>
            <person name="Ovreas L."/>
            <person name="Rohde M."/>
            <person name="Galperin M.Y."/>
            <person name="Jogler C."/>
        </authorList>
    </citation>
    <scope>NUCLEOTIDE SEQUENCE [LARGE SCALE GENOMIC DNA]</scope>
    <source>
        <strain evidence="3 4">Pan265</strain>
    </source>
</reference>
<evidence type="ECO:0000259" key="2">
    <source>
        <dbReference type="Pfam" id="PF17289"/>
    </source>
</evidence>
<name>A0A518C0L4_9BACT</name>
<organism evidence="3 4">
    <name type="scientific">Mucisphaera calidilacus</name>
    <dbReference type="NCBI Taxonomy" id="2527982"/>
    <lineage>
        <taxon>Bacteria</taxon>
        <taxon>Pseudomonadati</taxon>
        <taxon>Planctomycetota</taxon>
        <taxon>Phycisphaerae</taxon>
        <taxon>Phycisphaerales</taxon>
        <taxon>Phycisphaeraceae</taxon>
        <taxon>Mucisphaera</taxon>
    </lineage>
</organism>
<dbReference type="AlphaFoldDB" id="A0A518C0L4"/>
<gene>
    <name evidence="3" type="ORF">Pan265_26420</name>
</gene>
<evidence type="ECO:0000256" key="1">
    <source>
        <dbReference type="ARBA" id="ARBA00022612"/>
    </source>
</evidence>
<protein>
    <submittedName>
        <fullName evidence="3">Terminase-like family protein</fullName>
    </submittedName>
</protein>
<dbReference type="Proteomes" id="UP000320386">
    <property type="component" value="Chromosome"/>
</dbReference>
<evidence type="ECO:0000313" key="3">
    <source>
        <dbReference type="EMBL" id="QDU72768.1"/>
    </source>
</evidence>
<dbReference type="InterPro" id="IPR027417">
    <property type="entry name" value="P-loop_NTPase"/>
</dbReference>
<accession>A0A518C0L4</accession>
<dbReference type="RefSeq" id="WP_236254443.1">
    <property type="nucleotide sequence ID" value="NZ_CP036280.1"/>
</dbReference>